<dbReference type="AlphaFoldDB" id="A0A177EGT9"/>
<evidence type="ECO:0000313" key="2">
    <source>
        <dbReference type="EMBL" id="OAG31185.1"/>
    </source>
</evidence>
<dbReference type="EMBL" id="LTDL01000021">
    <property type="protein sequence ID" value="OAG31185.1"/>
    <property type="molecule type" value="Genomic_DNA"/>
</dbReference>
<keyword evidence="1" id="KW-0812">Transmembrane</keyword>
<feature type="transmembrane region" description="Helical" evidence="1">
    <location>
        <begin position="42"/>
        <end position="60"/>
    </location>
</feature>
<dbReference type="VEuPathDB" id="MicrosporidiaDB:NEDG_01598"/>
<gene>
    <name evidence="2" type="ORF">NEDG_01598</name>
</gene>
<accession>A0A177EGT9</accession>
<proteinExistence type="predicted"/>
<keyword evidence="1" id="KW-1133">Transmembrane helix</keyword>
<dbReference type="Proteomes" id="UP000185944">
    <property type="component" value="Unassembled WGS sequence"/>
</dbReference>
<name>A0A177EGT9_9MICR</name>
<keyword evidence="1" id="KW-0472">Membrane</keyword>
<dbReference type="GeneID" id="93647948"/>
<comment type="caution">
    <text evidence="2">The sequence shown here is derived from an EMBL/GenBank/DDBJ whole genome shotgun (WGS) entry which is preliminary data.</text>
</comment>
<evidence type="ECO:0000313" key="3">
    <source>
        <dbReference type="Proteomes" id="UP000185944"/>
    </source>
</evidence>
<keyword evidence="3" id="KW-1185">Reference proteome</keyword>
<organism evidence="2 3">
    <name type="scientific">Nematocida displodere</name>
    <dbReference type="NCBI Taxonomy" id="1805483"/>
    <lineage>
        <taxon>Eukaryota</taxon>
        <taxon>Fungi</taxon>
        <taxon>Fungi incertae sedis</taxon>
        <taxon>Microsporidia</taxon>
        <taxon>Nematocida</taxon>
    </lineage>
</organism>
<evidence type="ECO:0000256" key="1">
    <source>
        <dbReference type="SAM" id="Phobius"/>
    </source>
</evidence>
<sequence length="97" mass="11238">MFDTFTIRTHPLHKSSLYGEEGFSFLKMLSPDPTGRLLADEFLIWGMATLLLALIYYFWLQVKRDLKRRLLGRKYASLSIRKEPTLDTEVLTLGTSP</sequence>
<reference evidence="2 3" key="1">
    <citation type="submission" date="2016-02" db="EMBL/GenBank/DDBJ databases">
        <title>Discovery of a natural microsporidian pathogen with a broad tissue tropism in Caenorhabditis elegans.</title>
        <authorList>
            <person name="Luallen R.J."/>
            <person name="Reinke A.W."/>
            <person name="Tong L."/>
            <person name="Botts M.R."/>
            <person name="Felix M.-A."/>
            <person name="Troemel E.R."/>
        </authorList>
    </citation>
    <scope>NUCLEOTIDE SEQUENCE [LARGE SCALE GENOMIC DNA]</scope>
    <source>
        <strain evidence="2 3">JUm2807</strain>
    </source>
</reference>
<dbReference type="RefSeq" id="XP_067544906.1">
    <property type="nucleotide sequence ID" value="XM_067689016.1"/>
</dbReference>
<protein>
    <submittedName>
        <fullName evidence="2">Uncharacterized protein</fullName>
    </submittedName>
</protein>